<evidence type="ECO:0000256" key="3">
    <source>
        <dbReference type="ARBA" id="ARBA00012438"/>
    </source>
</evidence>
<organism evidence="14 15">
    <name type="scientific">Flaviaesturariibacter amylovorans</name>
    <dbReference type="NCBI Taxonomy" id="1084520"/>
    <lineage>
        <taxon>Bacteria</taxon>
        <taxon>Pseudomonadati</taxon>
        <taxon>Bacteroidota</taxon>
        <taxon>Chitinophagia</taxon>
        <taxon>Chitinophagales</taxon>
        <taxon>Chitinophagaceae</taxon>
        <taxon>Flaviaestuariibacter</taxon>
    </lineage>
</organism>
<dbReference type="Gene3D" id="3.30.565.10">
    <property type="entry name" value="Histidine kinase-like ATPase, C-terminal domain"/>
    <property type="match status" value="1"/>
</dbReference>
<comment type="subcellular location">
    <subcellularLocation>
        <location evidence="2">Membrane</location>
    </subcellularLocation>
</comment>
<dbReference type="PROSITE" id="PS50109">
    <property type="entry name" value="HIS_KIN"/>
    <property type="match status" value="1"/>
</dbReference>
<evidence type="ECO:0000256" key="11">
    <source>
        <dbReference type="SAM" id="Phobius"/>
    </source>
</evidence>
<dbReference type="InterPro" id="IPR050428">
    <property type="entry name" value="TCS_sensor_his_kinase"/>
</dbReference>
<dbReference type="PROSITE" id="PS50885">
    <property type="entry name" value="HAMP"/>
    <property type="match status" value="1"/>
</dbReference>
<dbReference type="Pfam" id="PF00512">
    <property type="entry name" value="HisKA"/>
    <property type="match status" value="1"/>
</dbReference>
<dbReference type="InterPro" id="IPR003594">
    <property type="entry name" value="HATPase_dom"/>
</dbReference>
<dbReference type="InterPro" id="IPR036890">
    <property type="entry name" value="HATPase_C_sf"/>
</dbReference>
<dbReference type="PANTHER" id="PTHR45436">
    <property type="entry name" value="SENSOR HISTIDINE KINASE YKOH"/>
    <property type="match status" value="1"/>
</dbReference>
<evidence type="ECO:0000256" key="8">
    <source>
        <dbReference type="ARBA" id="ARBA00022989"/>
    </source>
</evidence>
<gene>
    <name evidence="14" type="ORF">GCM10023184_44210</name>
</gene>
<feature type="transmembrane region" description="Helical" evidence="11">
    <location>
        <begin position="156"/>
        <end position="175"/>
    </location>
</feature>
<evidence type="ECO:0000313" key="15">
    <source>
        <dbReference type="Proteomes" id="UP001501725"/>
    </source>
</evidence>
<feature type="domain" description="HAMP" evidence="13">
    <location>
        <begin position="177"/>
        <end position="230"/>
    </location>
</feature>
<dbReference type="PANTHER" id="PTHR45436:SF5">
    <property type="entry name" value="SENSOR HISTIDINE KINASE TRCS"/>
    <property type="match status" value="1"/>
</dbReference>
<dbReference type="SMART" id="SM00387">
    <property type="entry name" value="HATPase_c"/>
    <property type="match status" value="1"/>
</dbReference>
<dbReference type="SUPFAM" id="SSF47384">
    <property type="entry name" value="Homodimeric domain of signal transducing histidine kinase"/>
    <property type="match status" value="1"/>
</dbReference>
<proteinExistence type="predicted"/>
<dbReference type="Pfam" id="PF02518">
    <property type="entry name" value="HATPase_c"/>
    <property type="match status" value="1"/>
</dbReference>
<keyword evidence="7 14" id="KW-0418">Kinase</keyword>
<dbReference type="SMART" id="SM00388">
    <property type="entry name" value="HisKA"/>
    <property type="match status" value="1"/>
</dbReference>
<evidence type="ECO:0000256" key="6">
    <source>
        <dbReference type="ARBA" id="ARBA00022692"/>
    </source>
</evidence>
<name>A0ABP8HSJ4_9BACT</name>
<keyword evidence="9" id="KW-0902">Two-component regulatory system</keyword>
<dbReference type="InterPro" id="IPR004358">
    <property type="entry name" value="Sig_transdc_His_kin-like_C"/>
</dbReference>
<dbReference type="Proteomes" id="UP001501725">
    <property type="component" value="Unassembled WGS sequence"/>
</dbReference>
<dbReference type="InterPro" id="IPR003660">
    <property type="entry name" value="HAMP_dom"/>
</dbReference>
<dbReference type="GO" id="GO:0016301">
    <property type="term" value="F:kinase activity"/>
    <property type="evidence" value="ECO:0007669"/>
    <property type="project" value="UniProtKB-KW"/>
</dbReference>
<dbReference type="CDD" id="cd06225">
    <property type="entry name" value="HAMP"/>
    <property type="match status" value="1"/>
</dbReference>
<dbReference type="SMART" id="SM00304">
    <property type="entry name" value="HAMP"/>
    <property type="match status" value="1"/>
</dbReference>
<reference evidence="15" key="1">
    <citation type="journal article" date="2019" name="Int. J. Syst. Evol. Microbiol.">
        <title>The Global Catalogue of Microorganisms (GCM) 10K type strain sequencing project: providing services to taxonomists for standard genome sequencing and annotation.</title>
        <authorList>
            <consortium name="The Broad Institute Genomics Platform"/>
            <consortium name="The Broad Institute Genome Sequencing Center for Infectious Disease"/>
            <person name="Wu L."/>
            <person name="Ma J."/>
        </authorList>
    </citation>
    <scope>NUCLEOTIDE SEQUENCE [LARGE SCALE GENOMIC DNA]</scope>
    <source>
        <strain evidence="15">JCM 17919</strain>
    </source>
</reference>
<feature type="transmembrane region" description="Helical" evidence="11">
    <location>
        <begin position="7"/>
        <end position="30"/>
    </location>
</feature>
<dbReference type="Gene3D" id="1.10.287.130">
    <property type="match status" value="1"/>
</dbReference>
<evidence type="ECO:0000256" key="1">
    <source>
        <dbReference type="ARBA" id="ARBA00000085"/>
    </source>
</evidence>
<keyword evidence="15" id="KW-1185">Reference proteome</keyword>
<dbReference type="CDD" id="cd00082">
    <property type="entry name" value="HisKA"/>
    <property type="match status" value="1"/>
</dbReference>
<evidence type="ECO:0000256" key="5">
    <source>
        <dbReference type="ARBA" id="ARBA00022679"/>
    </source>
</evidence>
<dbReference type="PRINTS" id="PR00344">
    <property type="entry name" value="BCTRLSENSOR"/>
</dbReference>
<evidence type="ECO:0000256" key="7">
    <source>
        <dbReference type="ARBA" id="ARBA00022777"/>
    </source>
</evidence>
<keyword evidence="5" id="KW-0808">Transferase</keyword>
<dbReference type="RefSeq" id="WP_345258173.1">
    <property type="nucleotide sequence ID" value="NZ_BAABGY010000018.1"/>
</dbReference>
<dbReference type="InterPro" id="IPR036097">
    <property type="entry name" value="HisK_dim/P_sf"/>
</dbReference>
<evidence type="ECO:0000313" key="14">
    <source>
        <dbReference type="EMBL" id="GAA4343737.1"/>
    </source>
</evidence>
<evidence type="ECO:0000256" key="9">
    <source>
        <dbReference type="ARBA" id="ARBA00023012"/>
    </source>
</evidence>
<evidence type="ECO:0000256" key="2">
    <source>
        <dbReference type="ARBA" id="ARBA00004370"/>
    </source>
</evidence>
<evidence type="ECO:0000256" key="4">
    <source>
        <dbReference type="ARBA" id="ARBA00022553"/>
    </source>
</evidence>
<accession>A0ABP8HSJ4</accession>
<evidence type="ECO:0000259" key="12">
    <source>
        <dbReference type="PROSITE" id="PS50109"/>
    </source>
</evidence>
<keyword evidence="4" id="KW-0597">Phosphoprotein</keyword>
<dbReference type="InterPro" id="IPR005467">
    <property type="entry name" value="His_kinase_dom"/>
</dbReference>
<evidence type="ECO:0000256" key="10">
    <source>
        <dbReference type="ARBA" id="ARBA00023136"/>
    </source>
</evidence>
<dbReference type="EC" id="2.7.13.3" evidence="3"/>
<comment type="catalytic activity">
    <reaction evidence="1">
        <text>ATP + protein L-histidine = ADP + protein N-phospho-L-histidine.</text>
        <dbReference type="EC" id="2.7.13.3"/>
    </reaction>
</comment>
<dbReference type="Pfam" id="PF00672">
    <property type="entry name" value="HAMP"/>
    <property type="match status" value="1"/>
</dbReference>
<protein>
    <recommendedName>
        <fullName evidence="3">histidine kinase</fullName>
        <ecNumber evidence="3">2.7.13.3</ecNumber>
    </recommendedName>
</protein>
<keyword evidence="10 11" id="KW-0472">Membrane</keyword>
<keyword evidence="8 11" id="KW-1133">Transmembrane helix</keyword>
<dbReference type="EMBL" id="BAABGY010000018">
    <property type="protein sequence ID" value="GAA4343737.1"/>
    <property type="molecule type" value="Genomic_DNA"/>
</dbReference>
<keyword evidence="6 11" id="KW-0812">Transmembrane</keyword>
<evidence type="ECO:0000259" key="13">
    <source>
        <dbReference type="PROSITE" id="PS50885"/>
    </source>
</evidence>
<feature type="domain" description="Histidine kinase" evidence="12">
    <location>
        <begin position="238"/>
        <end position="454"/>
    </location>
</feature>
<dbReference type="SUPFAM" id="SSF158472">
    <property type="entry name" value="HAMP domain-like"/>
    <property type="match status" value="1"/>
</dbReference>
<dbReference type="InterPro" id="IPR003661">
    <property type="entry name" value="HisK_dim/P_dom"/>
</dbReference>
<dbReference type="SUPFAM" id="SSF55874">
    <property type="entry name" value="ATPase domain of HSP90 chaperone/DNA topoisomerase II/histidine kinase"/>
    <property type="match status" value="1"/>
</dbReference>
<comment type="caution">
    <text evidence="14">The sequence shown here is derived from an EMBL/GenBank/DDBJ whole genome shotgun (WGS) entry which is preliminary data.</text>
</comment>
<sequence>MRIQTKIALLFTLLCMSILGGLSVAVYFFADARAFGDYYTRLELRANIAARLRFSAGTADAQAIETIRRQHLQILPEEQELILPFDSLAAYARPGSHPMVPPPVFAELQRTGAAKYRRGDRFFRGITWRTPTGNYAVVLSAVHANARDFLGSLRRILVAVNGVSMLLVLGVGLFFSRRILAPVRRITRQVNAINATSLHNRLSVGGGRDEVAELANTFNDLIARLEAAFETQRNFVSNASHELNTPLTAIIGEAELALMRSRSTAEYEAALGVVLSQAGRLREIIRSLLELAQSGFRGNLSFEPVELEELLRDVRRVAATIYPGCPVRFDLSLLPAPLNTYTLRGNYSLLELCLSNILLNACKYSAGKEVVLGLGATARQLVLIIRDQGIGIPAADIPFIFDPFFRASNVREKGGYGIGLPLSQNIIHLHKGSIQVDSREREGTEVVIRFPLPEGK</sequence>
<dbReference type="Gene3D" id="6.10.340.10">
    <property type="match status" value="1"/>
</dbReference>